<dbReference type="Pfam" id="PF21142">
    <property type="entry name" value="A2M_bMG2"/>
    <property type="match status" value="1"/>
</dbReference>
<dbReference type="PIRSF" id="PIRSF038980">
    <property type="entry name" value="A2M_bac"/>
    <property type="match status" value="1"/>
</dbReference>
<dbReference type="SMART" id="SM01419">
    <property type="entry name" value="Thiol-ester_cl"/>
    <property type="match status" value="1"/>
</dbReference>
<evidence type="ECO:0000256" key="1">
    <source>
        <dbReference type="ARBA" id="ARBA00010556"/>
    </source>
</evidence>
<comment type="similarity">
    <text evidence="1">Belongs to the protease inhibitor I39 (alpha-2-macroglobulin) family. Bacterial alpha-2-macroglobulin subfamily.</text>
</comment>
<evidence type="ECO:0000313" key="6">
    <source>
        <dbReference type="Proteomes" id="UP000555728"/>
    </source>
</evidence>
<dbReference type="CDD" id="cd02891">
    <property type="entry name" value="A2M_like"/>
    <property type="match status" value="1"/>
</dbReference>
<evidence type="ECO:0008006" key="7">
    <source>
        <dbReference type="Google" id="ProtNLM"/>
    </source>
</evidence>
<feature type="domain" description="Alpha-2-macroglobulin" evidence="4">
    <location>
        <begin position="1107"/>
        <end position="1195"/>
    </location>
</feature>
<dbReference type="RefSeq" id="WP_184434649.1">
    <property type="nucleotide sequence ID" value="NZ_JACIGI010000013.1"/>
</dbReference>
<dbReference type="InterPro" id="IPR002890">
    <property type="entry name" value="MG2"/>
</dbReference>
<dbReference type="InterPro" id="IPR011625">
    <property type="entry name" value="A2M_N_BRD"/>
</dbReference>
<dbReference type="InterPro" id="IPR001599">
    <property type="entry name" value="Macroglobln_a2"/>
</dbReference>
<dbReference type="SUPFAM" id="SSF48239">
    <property type="entry name" value="Terpenoid cyclases/Protein prenyltransferases"/>
    <property type="match status" value="1"/>
</dbReference>
<dbReference type="Gene3D" id="1.50.10.20">
    <property type="match status" value="1"/>
</dbReference>
<dbReference type="InterPro" id="IPR041246">
    <property type="entry name" value="Bact_MG10"/>
</dbReference>
<evidence type="ECO:0000259" key="4">
    <source>
        <dbReference type="SMART" id="SM01360"/>
    </source>
</evidence>
<dbReference type="SMART" id="SM01359">
    <property type="entry name" value="A2M_N_2"/>
    <property type="match status" value="1"/>
</dbReference>
<dbReference type="InterPro" id="IPR041203">
    <property type="entry name" value="Bact_A2M_MG5"/>
</dbReference>
<dbReference type="Pfam" id="PF07703">
    <property type="entry name" value="A2M_BRD"/>
    <property type="match status" value="1"/>
</dbReference>
<dbReference type="Proteomes" id="UP000555728">
    <property type="component" value="Unassembled WGS sequence"/>
</dbReference>
<evidence type="ECO:0000259" key="3">
    <source>
        <dbReference type="SMART" id="SM01359"/>
    </source>
</evidence>
<proteinExistence type="inferred from homology"/>
<dbReference type="Pfam" id="PF17972">
    <property type="entry name" value="bMG5"/>
    <property type="match status" value="1"/>
</dbReference>
<keyword evidence="2" id="KW-0732">Signal</keyword>
<dbReference type="EMBL" id="JACIGI010000013">
    <property type="protein sequence ID" value="MBB4286176.1"/>
    <property type="molecule type" value="Genomic_DNA"/>
</dbReference>
<evidence type="ECO:0000256" key="2">
    <source>
        <dbReference type="ARBA" id="ARBA00022729"/>
    </source>
</evidence>
<dbReference type="Pfam" id="PF17973">
    <property type="entry name" value="bMG10"/>
    <property type="match status" value="1"/>
</dbReference>
<accession>A0A7W6RZN9</accession>
<dbReference type="GO" id="GO:0004866">
    <property type="term" value="F:endopeptidase inhibitor activity"/>
    <property type="evidence" value="ECO:0007669"/>
    <property type="project" value="InterPro"/>
</dbReference>
<dbReference type="Pfam" id="PF11974">
    <property type="entry name" value="bMG3"/>
    <property type="match status" value="1"/>
</dbReference>
<evidence type="ECO:0000313" key="5">
    <source>
        <dbReference type="EMBL" id="MBB4286176.1"/>
    </source>
</evidence>
<dbReference type="GO" id="GO:0005615">
    <property type="term" value="C:extracellular space"/>
    <property type="evidence" value="ECO:0007669"/>
    <property type="project" value="InterPro"/>
</dbReference>
<dbReference type="Pfam" id="PF07678">
    <property type="entry name" value="TED_complement"/>
    <property type="match status" value="1"/>
</dbReference>
<dbReference type="PANTHER" id="PTHR40094:SF1">
    <property type="entry name" value="UBIQUITIN DOMAIN-CONTAINING PROTEIN"/>
    <property type="match status" value="1"/>
</dbReference>
<dbReference type="SMART" id="SM01360">
    <property type="entry name" value="A2M"/>
    <property type="match status" value="1"/>
</dbReference>
<dbReference type="InterPro" id="IPR041462">
    <property type="entry name" value="Bact_A2M_MG6"/>
</dbReference>
<organism evidence="5 6">
    <name type="scientific">Roseospira goensis</name>
    <dbReference type="NCBI Taxonomy" id="391922"/>
    <lineage>
        <taxon>Bacteria</taxon>
        <taxon>Pseudomonadati</taxon>
        <taxon>Pseudomonadota</taxon>
        <taxon>Alphaproteobacteria</taxon>
        <taxon>Rhodospirillales</taxon>
        <taxon>Rhodospirillaceae</taxon>
        <taxon>Roseospira</taxon>
    </lineage>
</organism>
<dbReference type="InterPro" id="IPR047565">
    <property type="entry name" value="Alpha-macroglob_thiol-ester_cl"/>
</dbReference>
<dbReference type="InterPro" id="IPR011626">
    <property type="entry name" value="Alpha-macroglobulin_TED"/>
</dbReference>
<gene>
    <name evidence="5" type="ORF">GGD88_001903</name>
</gene>
<dbReference type="Pfam" id="PF17962">
    <property type="entry name" value="bMG6"/>
    <property type="match status" value="1"/>
</dbReference>
<keyword evidence="6" id="KW-1185">Reference proteome</keyword>
<protein>
    <recommendedName>
        <fullName evidence="7">Alpha-2-macroglobulin family protein</fullName>
    </recommendedName>
</protein>
<dbReference type="Pfam" id="PF01835">
    <property type="entry name" value="MG2"/>
    <property type="match status" value="1"/>
</dbReference>
<reference evidence="5 6" key="1">
    <citation type="submission" date="2020-08" db="EMBL/GenBank/DDBJ databases">
        <title>Genome sequencing of Purple Non-Sulfur Bacteria from various extreme environments.</title>
        <authorList>
            <person name="Mayer M."/>
        </authorList>
    </citation>
    <scope>NUCLEOTIDE SEQUENCE [LARGE SCALE GENOMIC DNA]</scope>
    <source>
        <strain evidence="5 6">JA135</strain>
    </source>
</reference>
<comment type="caution">
    <text evidence="5">The sequence shown here is derived from an EMBL/GenBank/DDBJ whole genome shotgun (WGS) entry which is preliminary data.</text>
</comment>
<dbReference type="Gene3D" id="2.60.40.1930">
    <property type="match status" value="1"/>
</dbReference>
<dbReference type="InterPro" id="IPR021868">
    <property type="entry name" value="Alpha_2_Macroglob_MG3"/>
</dbReference>
<dbReference type="InterPro" id="IPR051802">
    <property type="entry name" value="YfhM-like"/>
</dbReference>
<name>A0A7W6RZN9_9PROT</name>
<dbReference type="InterPro" id="IPR026284">
    <property type="entry name" value="A2MG_proteobact"/>
</dbReference>
<feature type="domain" description="Alpha-2-macroglobulin bait region" evidence="3">
    <location>
        <begin position="903"/>
        <end position="1044"/>
    </location>
</feature>
<dbReference type="InterPro" id="IPR008930">
    <property type="entry name" value="Terpenoid_cyclase/PrenylTrfase"/>
</dbReference>
<dbReference type="InterPro" id="IPR049120">
    <property type="entry name" value="A2M_bMG2"/>
</dbReference>
<dbReference type="PANTHER" id="PTHR40094">
    <property type="entry name" value="ALPHA-2-MACROGLOBULIN HOMOLOG"/>
    <property type="match status" value="1"/>
</dbReference>
<sequence>MIATGHHRATARAARAQGRTRAVLGLGLLLVLAAALAAVPGAARANDLPAARSPLVTQLDDLDRLRQLSRDARAYARDIADRTDADESWERRDAALDRYRDAASDGRRGDAIMALEDYIDAGGDDDSDRWRALARLHLQDDPRSRPAVLAGWTAYAVAGGDGERAAALTLLAAVARAVGDGDLAIAFLQAALAYRDDDDTRAALRATAGDRPVLETLTGRIERDVPEVCLRFSAEPVSDGSVRYGDYVALDPADEVVARPDADALCLSGFPHGTAVDITLRRGLPLAGGVALPETRTWTLDVPNREARVAFAGDAHVLPARGGQGLPLETVNVARVAVEIYRLPARGVAQALRDGAAFRDLAGWSLNDLRFDSGTLVWSGEMDTPDEANRQRRSAIPFAEAVPDPEPGLYAVTATIAARDLPHWQDRPTQWVLVTDIGLQAYHGARELVVAARSLETAAPRAGVEIALIARNNDVLGTATTDADGLARLPAGLLQGNGGASPSHLAATAADGGDHAILDLGRPALDLSDRGIGGRDAPGPLDAFLYLERGIYRPGETVELMALLRDDRARAVTGLPLTLKVMRPDGVEVRRQVVTPDSGGGAHVRIATADADRTGAWTVTAHAEPEGPAIGRVTWHLEDFAPARMEVLLDAPDDAILRPETTVPLGVEARYLYGAPAAGLAAEAELVVQPDPQPFGEARAGYRFGLTTEDFEPWRGDLTVADTDDAGRSRVEAVLDHTPDTTLPLAALVRVTVLEPGGRPTNRAVKIPVRLRDSLVGLDPLFEGGAVDEGGTARYRVLAVDAAGAPLADRTLRLIHYAEDWDYQWYREGDGWRYRAVVRDRRLDARDIVTGADGTVEVDLPVDGWGRFRIEVADTATGAVSSDRFRAGWRVAAPGAQDTPDTLRLTVERDTYGEGETARVALDPPFAGEALVTVLAEDVLWSRSVPVPAEGAVVEVPVTEAWGAGAYVAATLFRPGTDTERGPGRAVGVQWVAVDSADRTLAVTLDTPETMRPRGTLEIPLEVANAGPDTRVTVAVVDEGILQLTGFATPRPDAYYLGKRGLGVDLRDAYGALIDGRDATTGRLRSGGDAAGRHAPGLPDKTVKPLAVFSGPVDLDDEGRATVRVDIPAFNGRVRVMAAAYDARGVGHGEADVTIRDRLVTLVTLPRFLAPEDRAALHVTLDNVDGPAGDWTVAVEAEGGVAVASTGSATLTLPAGGRATHVATLKGDRIGGGRVRLTVTAPDGAVTTQDWGLSTRPAATRESRAVARRLAPGQSAPVSADVLDDFAPETASLTLGLSTLPDLGLVSLVRALDRYPYGCVEQTVSRALPLLVVGDVAAAAGVVDRDDPADLARRVDDAIGRVIAMQRADGGFSLWGRGERQDWLSAYATEFLVRARDAGHRVPPFALERALGFLEDSVVGLDYPDEALAARAYAFYVLASAGVVDPGALRYVHDTALNRLPAPLARAHLGAALAMIGDTARAQAAFDAALSPDVWLSSDAPEDQRRRDPYGSPLRDAAATVALMAEAGLDDPLGRVAALADARLGRDHLSTQEQARLVMAAAAVQDLQGPLSVTVDGATATPVGTGRALATPTLDQVAAGITVANTGAGTVTMVATGDGIPTTAPPALENGLSIRRAFYTLEGRRVDPQRVDQSDLMVALVTGEAVDPAALGDAETHHALVVDLLPAGLVLETAAVGDGRSTAGLTWLPELDVPEYVDLRDDRFVASIPLSRQDPGFTVAYLARAVTPGVFTLPGVFVESMYQPTLRARGETGQMIIAPR</sequence>